<dbReference type="Proteomes" id="UP000726105">
    <property type="component" value="Unassembled WGS sequence"/>
</dbReference>
<evidence type="ECO:0000313" key="1">
    <source>
        <dbReference type="EMBL" id="MBK7274934.1"/>
    </source>
</evidence>
<organism evidence="1 2">
    <name type="scientific">Candidatus Phosphoribacter hodrii</name>
    <dbReference type="NCBI Taxonomy" id="2953743"/>
    <lineage>
        <taxon>Bacteria</taxon>
        <taxon>Bacillati</taxon>
        <taxon>Actinomycetota</taxon>
        <taxon>Actinomycetes</taxon>
        <taxon>Micrococcales</taxon>
        <taxon>Dermatophilaceae</taxon>
        <taxon>Candidatus Phosphoribacter</taxon>
    </lineage>
</organism>
<sequence>MRGWLRAALVMDLGADIAAALPELRDQAVSMMRDFCTITRPSAGEWDEASGIYVPPGAPVTLYSGPCRVRRPNVAEREALAGDADWTLMGAILSIPVDGTPNDMLGANVHMDHCAGDPALTGRDLKVTGPHSQTDATARRLRCVEVARA</sequence>
<accession>A0A935IMN8</accession>
<dbReference type="AlphaFoldDB" id="A0A935IMN8"/>
<proteinExistence type="predicted"/>
<gene>
    <name evidence="1" type="ORF">IPI13_17955</name>
</gene>
<evidence type="ECO:0000313" key="2">
    <source>
        <dbReference type="Proteomes" id="UP000726105"/>
    </source>
</evidence>
<protein>
    <submittedName>
        <fullName evidence="1">Uncharacterized protein</fullName>
    </submittedName>
</protein>
<name>A0A935IMN8_9MICO</name>
<dbReference type="Pfam" id="PF19586">
    <property type="entry name" value="DUF6093"/>
    <property type="match status" value="1"/>
</dbReference>
<dbReference type="EMBL" id="JADJIB010000019">
    <property type="protein sequence ID" value="MBK7274934.1"/>
    <property type="molecule type" value="Genomic_DNA"/>
</dbReference>
<comment type="caution">
    <text evidence="1">The sequence shown here is derived from an EMBL/GenBank/DDBJ whole genome shotgun (WGS) entry which is preliminary data.</text>
</comment>
<dbReference type="InterPro" id="IPR046075">
    <property type="entry name" value="DUF6093"/>
</dbReference>
<reference evidence="1 2" key="1">
    <citation type="submission" date="2020-10" db="EMBL/GenBank/DDBJ databases">
        <title>Connecting structure to function with the recovery of over 1000 high-quality activated sludge metagenome-assembled genomes encoding full-length rRNA genes using long-read sequencing.</title>
        <authorList>
            <person name="Singleton C.M."/>
            <person name="Petriglieri F."/>
            <person name="Kristensen J.M."/>
            <person name="Kirkegaard R.H."/>
            <person name="Michaelsen T.Y."/>
            <person name="Andersen M.H."/>
            <person name="Karst S.M."/>
            <person name="Dueholm M.S."/>
            <person name="Nielsen P.H."/>
            <person name="Albertsen M."/>
        </authorList>
    </citation>
    <scope>NUCLEOTIDE SEQUENCE [LARGE SCALE GENOMIC DNA]</scope>
    <source>
        <strain evidence="1">Ega_18-Q3-R5-49_MAXAC.001</strain>
    </source>
</reference>